<name>A0ABY7EUF0_MYAAR</name>
<feature type="domain" description="Transglutaminase-like" evidence="2">
    <location>
        <begin position="289"/>
        <end position="382"/>
    </location>
</feature>
<evidence type="ECO:0000259" key="2">
    <source>
        <dbReference type="SMART" id="SM00460"/>
    </source>
</evidence>
<dbReference type="SUPFAM" id="SSF54001">
    <property type="entry name" value="Cysteine proteinases"/>
    <property type="match status" value="1"/>
</dbReference>
<dbReference type="InterPro" id="IPR008958">
    <property type="entry name" value="Transglutaminase_C"/>
</dbReference>
<dbReference type="InterPro" id="IPR050779">
    <property type="entry name" value="Transglutaminase"/>
</dbReference>
<dbReference type="Pfam" id="PF00927">
    <property type="entry name" value="Transglut_C"/>
    <property type="match status" value="2"/>
</dbReference>
<dbReference type="SUPFAM" id="SSF49309">
    <property type="entry name" value="Transglutaminase, two C-terminal domains"/>
    <property type="match status" value="2"/>
</dbReference>
<dbReference type="SMART" id="SM00460">
    <property type="entry name" value="TGc"/>
    <property type="match status" value="1"/>
</dbReference>
<dbReference type="InterPro" id="IPR014756">
    <property type="entry name" value="Ig_E-set"/>
</dbReference>
<proteinExistence type="inferred from homology"/>
<dbReference type="SUPFAM" id="SSF81296">
    <property type="entry name" value="E set domains"/>
    <property type="match status" value="1"/>
</dbReference>
<dbReference type="InterPro" id="IPR038765">
    <property type="entry name" value="Papain-like_cys_pep_sf"/>
</dbReference>
<keyword evidence="4" id="KW-1185">Reference proteome</keyword>
<comment type="similarity">
    <text evidence="1">Belongs to the transglutaminase superfamily. Transglutaminase family.</text>
</comment>
<evidence type="ECO:0000313" key="3">
    <source>
        <dbReference type="EMBL" id="WAR12579.1"/>
    </source>
</evidence>
<evidence type="ECO:0000256" key="1">
    <source>
        <dbReference type="ARBA" id="ARBA00005968"/>
    </source>
</evidence>
<dbReference type="InterPro" id="IPR023608">
    <property type="entry name" value="Transglutaminase_animal"/>
</dbReference>
<protein>
    <submittedName>
        <fullName evidence="3">TGMH-like protein</fullName>
    </submittedName>
</protein>
<dbReference type="InterPro" id="IPR001102">
    <property type="entry name" value="Transglutaminase_N"/>
</dbReference>
<dbReference type="InterPro" id="IPR002931">
    <property type="entry name" value="Transglutaminase-like"/>
</dbReference>
<gene>
    <name evidence="3" type="ORF">MAR_026759</name>
</gene>
<reference evidence="3" key="1">
    <citation type="submission" date="2022-11" db="EMBL/GenBank/DDBJ databases">
        <title>Centuries of genome instability and evolution in soft-shell clam transmissible cancer (bioRxiv).</title>
        <authorList>
            <person name="Hart S.F.M."/>
            <person name="Yonemitsu M.A."/>
            <person name="Giersch R.M."/>
            <person name="Beal B.F."/>
            <person name="Arriagada G."/>
            <person name="Davis B.W."/>
            <person name="Ostrander E.A."/>
            <person name="Goff S.P."/>
            <person name="Metzger M.J."/>
        </authorList>
    </citation>
    <scope>NUCLEOTIDE SEQUENCE</scope>
    <source>
        <strain evidence="3">MELC-2E11</strain>
        <tissue evidence="3">Siphon/mantle</tissue>
    </source>
</reference>
<dbReference type="Pfam" id="PF00868">
    <property type="entry name" value="Transglut_N"/>
    <property type="match status" value="1"/>
</dbReference>
<dbReference type="Pfam" id="PF01841">
    <property type="entry name" value="Transglut_core"/>
    <property type="match status" value="1"/>
</dbReference>
<dbReference type="InterPro" id="IPR013783">
    <property type="entry name" value="Ig-like_fold"/>
</dbReference>
<dbReference type="EMBL" id="CP111019">
    <property type="protein sequence ID" value="WAR12579.1"/>
    <property type="molecule type" value="Genomic_DNA"/>
</dbReference>
<accession>A0ABY7EUF0</accession>
<dbReference type="Proteomes" id="UP001164746">
    <property type="component" value="Chromosome 8"/>
</dbReference>
<dbReference type="Gene3D" id="3.90.260.10">
    <property type="entry name" value="Transglutaminase-like"/>
    <property type="match status" value="2"/>
</dbReference>
<dbReference type="PIRSF" id="PIRSF000459">
    <property type="entry name" value="TGM_EBP42"/>
    <property type="match status" value="1"/>
</dbReference>
<dbReference type="InterPro" id="IPR036985">
    <property type="entry name" value="Transglutaminase-like_sf"/>
</dbReference>
<evidence type="ECO:0000313" key="4">
    <source>
        <dbReference type="Proteomes" id="UP001164746"/>
    </source>
</evidence>
<sequence length="693" mass="78351">MFSYRRSRRFALSSGRSRTWMETSSFSSSRFRLRNLYGRNVWVCSNHHQSNDDEDVADSNVLQVMEVDLDIRHNTHEHHTNEFDITDSRVYDSREVLVIRRGQTFLAHVTFNRVFDPKKDDLRLVFEYGKCPIASKATRVELILSDKDVKNEWGAWIESSKDALTSLRIMTPPKLAIGKWTLKIDVIKREDSNKTTYRYVHKDPIYILFNPWCKGDVLDCALSLLDQAGIKDQARSNPVIIARKLSALVNSSDDNGVLTGNWSGDYTSGTSPLEWTGSCAILEQYYRTKEPVRYGQCWVFSGVLTSVCRALGIPARSVTNFSSAHDTDGSISIDKHFNTDGEPLEEYNSDSIWNFHVWNDVWMARPDLPVGYGGWQAVDATPQEDSDEVNADMVYWMVGEDGSMEKRGMNKNSVGKHISTKSVTGIGNATRSSRDGKLCSDVEREDVTDQYKFKEGSEEERAAVREANIHSTVAGIYKTAEEDVEFQLNYDVDTFVGEEIKVTLTARNNSAAKRTVKGTLVLGTAYYTGVFHKELLKQKLDVVLDHKKEKEIDFKVDAGSYLENLVDHCMITISCVCVVQETRQHFIDRDELRLRKPTLTVKAPESAGNGQSFKVDVSFENKLPVPLTKCELRVEGPGLQKPVIYRQADVNAKGTFIATFQMTPVKSGKRDVVVYFNSRQISGVTACHSVYVK</sequence>
<dbReference type="Gene3D" id="2.60.40.10">
    <property type="entry name" value="Immunoglobulins"/>
    <property type="match status" value="3"/>
</dbReference>
<dbReference type="InterPro" id="IPR036238">
    <property type="entry name" value="Transglutaminase_C_sf"/>
</dbReference>
<organism evidence="3 4">
    <name type="scientific">Mya arenaria</name>
    <name type="common">Soft-shell clam</name>
    <dbReference type="NCBI Taxonomy" id="6604"/>
    <lineage>
        <taxon>Eukaryota</taxon>
        <taxon>Metazoa</taxon>
        <taxon>Spiralia</taxon>
        <taxon>Lophotrochozoa</taxon>
        <taxon>Mollusca</taxon>
        <taxon>Bivalvia</taxon>
        <taxon>Autobranchia</taxon>
        <taxon>Heteroconchia</taxon>
        <taxon>Euheterodonta</taxon>
        <taxon>Imparidentia</taxon>
        <taxon>Neoheterodontei</taxon>
        <taxon>Myida</taxon>
        <taxon>Myoidea</taxon>
        <taxon>Myidae</taxon>
        <taxon>Mya</taxon>
    </lineage>
</organism>
<dbReference type="PANTHER" id="PTHR11590:SF40">
    <property type="entry name" value="HEMOCYTE PROTEIN-GLUTAMINE GAMMA-GLUTAMYLTRANSFERASE-LIKE PROTEIN"/>
    <property type="match status" value="1"/>
</dbReference>
<dbReference type="PANTHER" id="PTHR11590">
    <property type="entry name" value="PROTEIN-GLUTAMINE GAMMA-GLUTAMYLTRANSFERASE"/>
    <property type="match status" value="1"/>
</dbReference>